<feature type="region of interest" description="Disordered" evidence="1">
    <location>
        <begin position="1"/>
        <end position="23"/>
    </location>
</feature>
<dbReference type="AlphaFoldDB" id="A0A371CXA4"/>
<name>A0A371CXA4_9APHY</name>
<sequence length="167" mass="18273">MAYPVRASSTSNSMALTPSTFPSTKRTTSRAAAACAVHVAGPVVRRNGQILKPASRTPAYNRREYLGPHLHQWSPVFCCPGVLSPLGRRLCTYAHLPRMCIEFVSYTQADCALLILGSCLGLCSLQTRKHSLYLAPPPSEPMQLFDVGNSPWLHAEGPFTQYAKRGI</sequence>
<protein>
    <submittedName>
        <fullName evidence="2">Uncharacterized protein</fullName>
    </submittedName>
</protein>
<evidence type="ECO:0000256" key="1">
    <source>
        <dbReference type="SAM" id="MobiDB-lite"/>
    </source>
</evidence>
<dbReference type="Proteomes" id="UP000256964">
    <property type="component" value="Unassembled WGS sequence"/>
</dbReference>
<reference evidence="2 3" key="1">
    <citation type="journal article" date="2018" name="Biotechnol. Biofuels">
        <title>Integrative visual omics of the white-rot fungus Polyporus brumalis exposes the biotechnological potential of its oxidative enzymes for delignifying raw plant biomass.</title>
        <authorList>
            <person name="Miyauchi S."/>
            <person name="Rancon A."/>
            <person name="Drula E."/>
            <person name="Hage H."/>
            <person name="Chaduli D."/>
            <person name="Favel A."/>
            <person name="Grisel S."/>
            <person name="Henrissat B."/>
            <person name="Herpoel-Gimbert I."/>
            <person name="Ruiz-Duenas F.J."/>
            <person name="Chevret D."/>
            <person name="Hainaut M."/>
            <person name="Lin J."/>
            <person name="Wang M."/>
            <person name="Pangilinan J."/>
            <person name="Lipzen A."/>
            <person name="Lesage-Meessen L."/>
            <person name="Navarro D."/>
            <person name="Riley R."/>
            <person name="Grigoriev I.V."/>
            <person name="Zhou S."/>
            <person name="Raouche S."/>
            <person name="Rosso M.N."/>
        </authorList>
    </citation>
    <scope>NUCLEOTIDE SEQUENCE [LARGE SCALE GENOMIC DNA]</scope>
    <source>
        <strain evidence="2 3">BRFM 1820</strain>
    </source>
</reference>
<accession>A0A371CXA4</accession>
<organism evidence="2 3">
    <name type="scientific">Lentinus brumalis</name>
    <dbReference type="NCBI Taxonomy" id="2498619"/>
    <lineage>
        <taxon>Eukaryota</taxon>
        <taxon>Fungi</taxon>
        <taxon>Dikarya</taxon>
        <taxon>Basidiomycota</taxon>
        <taxon>Agaricomycotina</taxon>
        <taxon>Agaricomycetes</taxon>
        <taxon>Polyporales</taxon>
        <taxon>Polyporaceae</taxon>
        <taxon>Lentinus</taxon>
    </lineage>
</organism>
<feature type="compositionally biased region" description="Polar residues" evidence="1">
    <location>
        <begin position="7"/>
        <end position="23"/>
    </location>
</feature>
<evidence type="ECO:0000313" key="2">
    <source>
        <dbReference type="EMBL" id="RDX44905.1"/>
    </source>
</evidence>
<gene>
    <name evidence="2" type="ORF">OH76DRAFT_1038106</name>
</gene>
<keyword evidence="3" id="KW-1185">Reference proteome</keyword>
<dbReference type="EMBL" id="KZ857444">
    <property type="protein sequence ID" value="RDX44905.1"/>
    <property type="molecule type" value="Genomic_DNA"/>
</dbReference>
<evidence type="ECO:0000313" key="3">
    <source>
        <dbReference type="Proteomes" id="UP000256964"/>
    </source>
</evidence>
<proteinExistence type="predicted"/>